<evidence type="ECO:0000313" key="5">
    <source>
        <dbReference type="Proteomes" id="UP001597118"/>
    </source>
</evidence>
<dbReference type="EMBL" id="JBHUDG010000051">
    <property type="protein sequence ID" value="MFD1631987.1"/>
    <property type="molecule type" value="Genomic_DNA"/>
</dbReference>
<comment type="subunit">
    <text evidence="2">Monomer.</text>
</comment>
<keyword evidence="5" id="KW-1185">Reference proteome</keyword>
<gene>
    <name evidence="4" type="ORF">ACFSAH_19100</name>
</gene>
<dbReference type="Proteomes" id="UP001597118">
    <property type="component" value="Unassembled WGS sequence"/>
</dbReference>
<comment type="caution">
    <text evidence="4">The sequence shown here is derived from an EMBL/GenBank/DDBJ whole genome shotgun (WGS) entry which is preliminary data.</text>
</comment>
<name>A0ABW4IJ37_9SPHI</name>
<evidence type="ECO:0000256" key="2">
    <source>
        <dbReference type="ARBA" id="ARBA00011245"/>
    </source>
</evidence>
<dbReference type="Gene3D" id="2.70.98.10">
    <property type="match status" value="1"/>
</dbReference>
<comment type="cofactor">
    <cofactor evidence="1">
        <name>Ca(2+)</name>
        <dbReference type="ChEBI" id="CHEBI:29108"/>
    </cofactor>
</comment>
<dbReference type="InterPro" id="IPR014718">
    <property type="entry name" value="GH-type_carb-bd"/>
</dbReference>
<dbReference type="RefSeq" id="WP_379664309.1">
    <property type="nucleotide sequence ID" value="NZ_JBHUDG010000051.1"/>
</dbReference>
<sequence length="289" mass="32976">MVVLENDKLQVTIKLKGAELSSIKDKVSGKEYIWQGNPDVWGYHAPNLFPIVGGLKDNKITISGNDYNLSRHGFARTSMFRRIESTPNHAVFSLSYDDETLKIYPYKFEFEVAYSLSGNSLTILYKVINKDDKKIYFSVGAHPAFNIPLEESEVYEDYFIEFEKEETLVSSKLSTTGLFNGQYKEFGQNTILDLTADLFNEDALVFKNLNSRVVYLKNRKNTQSIKVDFNQFNELGIWAKPGAPFVCIEPWLGYADNELGQKDISEKPGIQTLDHGHVFESNYTISIEK</sequence>
<reference evidence="5" key="1">
    <citation type="journal article" date="2019" name="Int. J. Syst. Evol. Microbiol.">
        <title>The Global Catalogue of Microorganisms (GCM) 10K type strain sequencing project: providing services to taxonomists for standard genome sequencing and annotation.</title>
        <authorList>
            <consortium name="The Broad Institute Genomics Platform"/>
            <consortium name="The Broad Institute Genome Sequencing Center for Infectious Disease"/>
            <person name="Wu L."/>
            <person name="Ma J."/>
        </authorList>
    </citation>
    <scope>NUCLEOTIDE SEQUENCE [LARGE SCALE GENOMIC DNA]</scope>
    <source>
        <strain evidence="5">CCUG 53762</strain>
    </source>
</reference>
<dbReference type="Pfam" id="PF01263">
    <property type="entry name" value="Aldose_epim"/>
    <property type="match status" value="1"/>
</dbReference>
<dbReference type="PANTHER" id="PTHR11122">
    <property type="entry name" value="APOSPORY-ASSOCIATED PROTEIN C-RELATED"/>
    <property type="match status" value="1"/>
</dbReference>
<evidence type="ECO:0000313" key="4">
    <source>
        <dbReference type="EMBL" id="MFD1631987.1"/>
    </source>
</evidence>
<dbReference type="InterPro" id="IPR011013">
    <property type="entry name" value="Gal_mutarotase_sf_dom"/>
</dbReference>
<evidence type="ECO:0000256" key="1">
    <source>
        <dbReference type="ARBA" id="ARBA00001913"/>
    </source>
</evidence>
<dbReference type="CDD" id="cd09024">
    <property type="entry name" value="Aldose_epim_lacX"/>
    <property type="match status" value="1"/>
</dbReference>
<dbReference type="PANTHER" id="PTHR11122:SF13">
    <property type="entry name" value="GLUCOSE-6-PHOSPHATE 1-EPIMERASE"/>
    <property type="match status" value="1"/>
</dbReference>
<proteinExistence type="predicted"/>
<accession>A0ABW4IJ37</accession>
<dbReference type="InterPro" id="IPR008183">
    <property type="entry name" value="Aldose_1/G6P_1-epimerase"/>
</dbReference>
<dbReference type="SUPFAM" id="SSF74650">
    <property type="entry name" value="Galactose mutarotase-like"/>
    <property type="match status" value="1"/>
</dbReference>
<protein>
    <submittedName>
        <fullName evidence="4">Aldose 1-epimerase family protein</fullName>
    </submittedName>
</protein>
<organism evidence="4 5">
    <name type="scientific">Pseudopedobacter beijingensis</name>
    <dbReference type="NCBI Taxonomy" id="1207056"/>
    <lineage>
        <taxon>Bacteria</taxon>
        <taxon>Pseudomonadati</taxon>
        <taxon>Bacteroidota</taxon>
        <taxon>Sphingobacteriia</taxon>
        <taxon>Sphingobacteriales</taxon>
        <taxon>Sphingobacteriaceae</taxon>
        <taxon>Pseudopedobacter</taxon>
    </lineage>
</organism>
<dbReference type="InterPro" id="IPR037481">
    <property type="entry name" value="LacX"/>
</dbReference>
<evidence type="ECO:0000256" key="3">
    <source>
        <dbReference type="ARBA" id="ARBA00022837"/>
    </source>
</evidence>
<keyword evidence="3" id="KW-0106">Calcium</keyword>